<reference evidence="2 3" key="1">
    <citation type="submission" date="2013-01" db="EMBL/GenBank/DDBJ databases">
        <authorList>
            <person name="Harkins D.M."/>
            <person name="Durkin A.S."/>
            <person name="Brinkac L.M."/>
            <person name="Haft D.H."/>
            <person name="Selengut J.D."/>
            <person name="Sanka R."/>
            <person name="DePew J."/>
            <person name="Purushe J."/>
            <person name="Matthias M.A."/>
            <person name="Vinetz J.M."/>
            <person name="Sutton G.G."/>
            <person name="Nierman W.C."/>
            <person name="Fouts D.E."/>
        </authorList>
    </citation>
    <scope>NUCLEOTIDE SEQUENCE [LARGE SCALE GENOMIC DNA]</scope>
    <source>
        <strain evidence="2 3">HAI1536</strain>
    </source>
</reference>
<proteinExistence type="predicted"/>
<sequence>MGKIVNKNSNISTGSLEPVESVTETLDQSAENDFANPVPEMSKPDQKNHLSNKVIRLGEDKFRAKHPTLTTGTVFIPYPNTENPTTLEIDGGVVCPQTKEVLDYLIRREGWKDLSEYARVYDESVNLPQKKILKWYFKIPGARDDNKITGAVGVSTSEGNKVIEFRENIVETDDRKIAEQLASSGFTLFKKDEIDAD</sequence>
<dbReference type="AlphaFoldDB" id="M6VFR0"/>
<comment type="caution">
    <text evidence="2">The sequence shown here is derived from an EMBL/GenBank/DDBJ whole genome shotgun (WGS) entry which is preliminary data.</text>
</comment>
<feature type="region of interest" description="Disordered" evidence="1">
    <location>
        <begin position="1"/>
        <end position="28"/>
    </location>
</feature>
<accession>M6VFR0</accession>
<evidence type="ECO:0000313" key="3">
    <source>
        <dbReference type="Proteomes" id="UP000012112"/>
    </source>
</evidence>
<gene>
    <name evidence="2" type="ORF">LEP1GSC172_3324</name>
</gene>
<protein>
    <submittedName>
        <fullName evidence="2">Uncharacterized protein</fullName>
    </submittedName>
</protein>
<name>M6VFR0_9LEPT</name>
<evidence type="ECO:0000256" key="1">
    <source>
        <dbReference type="SAM" id="MobiDB-lite"/>
    </source>
</evidence>
<dbReference type="EMBL" id="AKWD02000033">
    <property type="protein sequence ID" value="EMO53881.1"/>
    <property type="molecule type" value="Genomic_DNA"/>
</dbReference>
<dbReference type="Proteomes" id="UP000012112">
    <property type="component" value="Unassembled WGS sequence"/>
</dbReference>
<dbReference type="RefSeq" id="WP_002178176.1">
    <property type="nucleotide sequence ID" value="NZ_AKWD02000033.1"/>
</dbReference>
<feature type="compositionally biased region" description="Polar residues" evidence="1">
    <location>
        <begin position="1"/>
        <end position="15"/>
    </location>
</feature>
<evidence type="ECO:0000313" key="2">
    <source>
        <dbReference type="EMBL" id="EMO53881.1"/>
    </source>
</evidence>
<organism evidence="2 3">
    <name type="scientific">Leptospira noguchii</name>
    <dbReference type="NCBI Taxonomy" id="28182"/>
    <lineage>
        <taxon>Bacteria</taxon>
        <taxon>Pseudomonadati</taxon>
        <taxon>Spirochaetota</taxon>
        <taxon>Spirochaetia</taxon>
        <taxon>Leptospirales</taxon>
        <taxon>Leptospiraceae</taxon>
        <taxon>Leptospira</taxon>
    </lineage>
</organism>